<dbReference type="Pfam" id="PF12019">
    <property type="entry name" value="GspH"/>
    <property type="match status" value="1"/>
</dbReference>
<feature type="transmembrane region" description="Helical" evidence="11">
    <location>
        <begin position="12"/>
        <end position="33"/>
    </location>
</feature>
<evidence type="ECO:0000256" key="10">
    <source>
        <dbReference type="ARBA" id="ARBA00030775"/>
    </source>
</evidence>
<dbReference type="RefSeq" id="WP_123647285.1">
    <property type="nucleotide sequence ID" value="NZ_RCTY01000023.1"/>
</dbReference>
<evidence type="ECO:0000256" key="11">
    <source>
        <dbReference type="SAM" id="Phobius"/>
    </source>
</evidence>
<dbReference type="SUPFAM" id="SSF54523">
    <property type="entry name" value="Pili subunits"/>
    <property type="match status" value="1"/>
</dbReference>
<keyword evidence="7 11" id="KW-1133">Transmembrane helix</keyword>
<dbReference type="NCBIfam" id="TIGR02532">
    <property type="entry name" value="IV_pilin_GFxxxE"/>
    <property type="match status" value="1"/>
</dbReference>
<keyword evidence="8 11" id="KW-0472">Membrane</keyword>
<evidence type="ECO:0000313" key="13">
    <source>
        <dbReference type="EMBL" id="ROU07292.1"/>
    </source>
</evidence>
<evidence type="ECO:0000256" key="3">
    <source>
        <dbReference type="ARBA" id="ARBA00022475"/>
    </source>
</evidence>
<keyword evidence="6 11" id="KW-0812">Transmembrane</keyword>
<keyword evidence="5" id="KW-0997">Cell inner membrane</keyword>
<name>A0A3N2RIG2_LYSEN</name>
<gene>
    <name evidence="13" type="ORF">D9T17_10035</name>
</gene>
<dbReference type="GO" id="GO:0015627">
    <property type="term" value="C:type II protein secretion system complex"/>
    <property type="evidence" value="ECO:0007669"/>
    <property type="project" value="InterPro"/>
</dbReference>
<dbReference type="InterPro" id="IPR012902">
    <property type="entry name" value="N_methyl_site"/>
</dbReference>
<evidence type="ECO:0000256" key="7">
    <source>
        <dbReference type="ARBA" id="ARBA00022989"/>
    </source>
</evidence>
<dbReference type="Pfam" id="PF07963">
    <property type="entry name" value="N_methyl"/>
    <property type="match status" value="1"/>
</dbReference>
<evidence type="ECO:0000256" key="4">
    <source>
        <dbReference type="ARBA" id="ARBA00022481"/>
    </source>
</evidence>
<accession>A0A3N2RIG2</accession>
<evidence type="ECO:0000256" key="1">
    <source>
        <dbReference type="ARBA" id="ARBA00004377"/>
    </source>
</evidence>
<dbReference type="EMBL" id="RCTY01000023">
    <property type="protein sequence ID" value="ROU07292.1"/>
    <property type="molecule type" value="Genomic_DNA"/>
</dbReference>
<keyword evidence="3" id="KW-1003">Cell membrane</keyword>
<keyword evidence="4" id="KW-0488">Methylation</keyword>
<comment type="similarity">
    <text evidence="9">Belongs to the GSP H family.</text>
</comment>
<dbReference type="GO" id="GO:0015628">
    <property type="term" value="P:protein secretion by the type II secretion system"/>
    <property type="evidence" value="ECO:0007669"/>
    <property type="project" value="InterPro"/>
</dbReference>
<evidence type="ECO:0000256" key="6">
    <source>
        <dbReference type="ARBA" id="ARBA00022692"/>
    </source>
</evidence>
<dbReference type="InterPro" id="IPR045584">
    <property type="entry name" value="Pilin-like"/>
</dbReference>
<evidence type="ECO:0000259" key="12">
    <source>
        <dbReference type="Pfam" id="PF12019"/>
    </source>
</evidence>
<dbReference type="GO" id="GO:0005886">
    <property type="term" value="C:plasma membrane"/>
    <property type="evidence" value="ECO:0007669"/>
    <property type="project" value="UniProtKB-SubCell"/>
</dbReference>
<sequence>MRERDCRGFTLIELLIVIGLAAIVLAMALPSFVDSMRSNRVATTTNLTLATLSYARSEALRSRSTATVCPRGAGDASCGSDWGRGMLVWTDDNRNERLDATEVRRLVEPAHGTLIAAGFDAVAFDHRGRSTATAARQFALKPDTCKSGSANVRTVSVSLTGQIDMQRGQCP</sequence>
<evidence type="ECO:0000256" key="2">
    <source>
        <dbReference type="ARBA" id="ARBA00021549"/>
    </source>
</evidence>
<protein>
    <recommendedName>
        <fullName evidence="2">Type II secretion system protein H</fullName>
    </recommendedName>
    <alternativeName>
        <fullName evidence="10">General secretion pathway protein H</fullName>
    </alternativeName>
</protein>
<evidence type="ECO:0000256" key="5">
    <source>
        <dbReference type="ARBA" id="ARBA00022519"/>
    </source>
</evidence>
<evidence type="ECO:0000313" key="14">
    <source>
        <dbReference type="Proteomes" id="UP000275910"/>
    </source>
</evidence>
<dbReference type="PROSITE" id="PS00409">
    <property type="entry name" value="PROKAR_NTER_METHYL"/>
    <property type="match status" value="1"/>
</dbReference>
<reference evidence="13 14" key="1">
    <citation type="submission" date="2018-10" db="EMBL/GenBank/DDBJ databases">
        <title>The genome of Lysobacter enzymogenes OH11.</title>
        <authorList>
            <person name="Liu F."/>
            <person name="Zhao Y."/>
            <person name="Qian G."/>
            <person name="Chen Y."/>
            <person name="Xu H."/>
        </authorList>
    </citation>
    <scope>NUCLEOTIDE SEQUENCE [LARGE SCALE GENOMIC DNA]</scope>
    <source>
        <strain evidence="13 14">OH11</strain>
    </source>
</reference>
<comment type="subcellular location">
    <subcellularLocation>
        <location evidence="1">Cell inner membrane</location>
        <topology evidence="1">Single-pass membrane protein</topology>
    </subcellularLocation>
</comment>
<proteinExistence type="inferred from homology"/>
<feature type="domain" description="General secretion pathway GspH" evidence="12">
    <location>
        <begin position="46"/>
        <end position="161"/>
    </location>
</feature>
<evidence type="ECO:0000256" key="9">
    <source>
        <dbReference type="ARBA" id="ARBA00025772"/>
    </source>
</evidence>
<evidence type="ECO:0000256" key="8">
    <source>
        <dbReference type="ARBA" id="ARBA00023136"/>
    </source>
</evidence>
<dbReference type="AlphaFoldDB" id="A0A3N2RIG2"/>
<comment type="caution">
    <text evidence="13">The sequence shown here is derived from an EMBL/GenBank/DDBJ whole genome shotgun (WGS) entry which is preliminary data.</text>
</comment>
<organism evidence="13 14">
    <name type="scientific">Lysobacter enzymogenes</name>
    <dbReference type="NCBI Taxonomy" id="69"/>
    <lineage>
        <taxon>Bacteria</taxon>
        <taxon>Pseudomonadati</taxon>
        <taxon>Pseudomonadota</taxon>
        <taxon>Gammaproteobacteria</taxon>
        <taxon>Lysobacterales</taxon>
        <taxon>Lysobacteraceae</taxon>
        <taxon>Lysobacter</taxon>
    </lineage>
</organism>
<dbReference type="InterPro" id="IPR022346">
    <property type="entry name" value="T2SS_GspH"/>
</dbReference>
<dbReference type="Gene3D" id="3.55.40.10">
    <property type="entry name" value="minor pseudopilin epsh domain"/>
    <property type="match status" value="1"/>
</dbReference>
<dbReference type="Proteomes" id="UP000275910">
    <property type="component" value="Unassembled WGS sequence"/>
</dbReference>